<evidence type="ECO:0000259" key="2">
    <source>
        <dbReference type="Pfam" id="PF01171"/>
    </source>
</evidence>
<comment type="caution">
    <text evidence="3">The sequence shown here is derived from an EMBL/GenBank/DDBJ whole genome shotgun (WGS) entry which is preliminary data.</text>
</comment>
<dbReference type="CDD" id="cd24138">
    <property type="entry name" value="TtcA-like"/>
    <property type="match status" value="1"/>
</dbReference>
<dbReference type="InterPro" id="IPR014729">
    <property type="entry name" value="Rossmann-like_a/b/a_fold"/>
</dbReference>
<dbReference type="PIRSF" id="PIRSF004976">
    <property type="entry name" value="ATPase_YdaO"/>
    <property type="match status" value="1"/>
</dbReference>
<dbReference type="Pfam" id="PF01171">
    <property type="entry name" value="ATP_bind_3"/>
    <property type="match status" value="1"/>
</dbReference>
<dbReference type="PANTHER" id="PTHR43686:SF1">
    <property type="entry name" value="AMINOTRAN_5 DOMAIN-CONTAINING PROTEIN"/>
    <property type="match status" value="1"/>
</dbReference>
<dbReference type="Proteomes" id="UP000257045">
    <property type="component" value="Unassembled WGS sequence"/>
</dbReference>
<dbReference type="OrthoDB" id="9801054at2"/>
<dbReference type="GO" id="GO:0008033">
    <property type="term" value="P:tRNA processing"/>
    <property type="evidence" value="ECO:0007669"/>
    <property type="project" value="InterPro"/>
</dbReference>
<dbReference type="Gene3D" id="3.40.50.620">
    <property type="entry name" value="HUPs"/>
    <property type="match status" value="1"/>
</dbReference>
<sequence length="253" mass="28751">MDYTISKKILSVVGRTNATYNLIGEGDRVLLGLSGGKDSILLACLLERMKRHAPFEFDYLAVTVHYGMGEDYSWLEELCHKQGINHQVYYTTIMDTIVEKRREGSSYCSFCSRMRRGALYTKALELGYNKVAIAHHLDDAAESFFMNLTYNGALRSMAPIYKAENGLYVIRPLIHVRERQTRDFVLSQNIPTSPACNCPARRPGSDKPPIAREATKNFLAELERSNPEFFTSLKNAFSNIHANSFSDLRFLDK</sequence>
<evidence type="ECO:0000313" key="4">
    <source>
        <dbReference type="Proteomes" id="UP000257045"/>
    </source>
</evidence>
<dbReference type="InterPro" id="IPR035107">
    <property type="entry name" value="tRNA_thiolation_TtcA_Ctu1"/>
</dbReference>
<name>A0A3D8J0S6_9HELI</name>
<feature type="domain" description="tRNA(Ile)-lysidine/2-thiocytidine synthase N-terminal" evidence="2">
    <location>
        <begin position="29"/>
        <end position="190"/>
    </location>
</feature>
<dbReference type="InterPro" id="IPR011063">
    <property type="entry name" value="TilS/TtcA_N"/>
</dbReference>
<dbReference type="SUPFAM" id="SSF52402">
    <property type="entry name" value="Adenine nucleotide alpha hydrolases-like"/>
    <property type="match status" value="1"/>
</dbReference>
<reference evidence="3 4" key="1">
    <citation type="submission" date="2018-04" db="EMBL/GenBank/DDBJ databases">
        <title>Novel Campyloabacter and Helicobacter Species and Strains.</title>
        <authorList>
            <person name="Mannion A.J."/>
            <person name="Shen Z."/>
            <person name="Fox J.G."/>
        </authorList>
    </citation>
    <scope>NUCLEOTIDE SEQUENCE [LARGE SCALE GENOMIC DNA]</scope>
    <source>
        <strain evidence="3 4">MIT 04-9366</strain>
    </source>
</reference>
<dbReference type="RefSeq" id="WP_115569520.1">
    <property type="nucleotide sequence ID" value="NZ_NXLV01000006.1"/>
</dbReference>
<dbReference type="GO" id="GO:0016740">
    <property type="term" value="F:transferase activity"/>
    <property type="evidence" value="ECO:0007669"/>
    <property type="project" value="UniProtKB-KW"/>
</dbReference>
<keyword evidence="4" id="KW-1185">Reference proteome</keyword>
<accession>A0A3D8J0S6</accession>
<dbReference type="AlphaFoldDB" id="A0A3D8J0S6"/>
<gene>
    <name evidence="3" type="ORF">CQA58_04415</name>
</gene>
<dbReference type="PANTHER" id="PTHR43686">
    <property type="entry name" value="SULFURTRANSFERASE-RELATED"/>
    <property type="match status" value="1"/>
</dbReference>
<keyword evidence="1" id="KW-0808">Transferase</keyword>
<evidence type="ECO:0000256" key="1">
    <source>
        <dbReference type="ARBA" id="ARBA00022679"/>
    </source>
</evidence>
<evidence type="ECO:0000313" key="3">
    <source>
        <dbReference type="EMBL" id="RDU70775.1"/>
    </source>
</evidence>
<protein>
    <submittedName>
        <fullName evidence="3">tRNA 2-thiocytidine(32) synthetase TtcA</fullName>
    </submittedName>
</protein>
<dbReference type="EMBL" id="NXLV01000006">
    <property type="protein sequence ID" value="RDU70775.1"/>
    <property type="molecule type" value="Genomic_DNA"/>
</dbReference>
<organism evidence="3 4">
    <name type="scientific">Helicobacter brantae</name>
    <dbReference type="NCBI Taxonomy" id="375927"/>
    <lineage>
        <taxon>Bacteria</taxon>
        <taxon>Pseudomonadati</taxon>
        <taxon>Campylobacterota</taxon>
        <taxon>Epsilonproteobacteria</taxon>
        <taxon>Campylobacterales</taxon>
        <taxon>Helicobacteraceae</taxon>
        <taxon>Helicobacter</taxon>
    </lineage>
</organism>
<proteinExistence type="predicted"/>